<dbReference type="Gene3D" id="2.60.40.1080">
    <property type="match status" value="1"/>
</dbReference>
<dbReference type="Pfam" id="PF02368">
    <property type="entry name" value="Big_2"/>
    <property type="match status" value="1"/>
</dbReference>
<feature type="chain" id="PRO_5026072450" description="BIG2 domain-containing protein" evidence="1">
    <location>
        <begin position="21"/>
        <end position="479"/>
    </location>
</feature>
<dbReference type="PROSITE" id="PS51257">
    <property type="entry name" value="PROKAR_LIPOPROTEIN"/>
    <property type="match status" value="1"/>
</dbReference>
<proteinExistence type="predicted"/>
<evidence type="ECO:0000256" key="1">
    <source>
        <dbReference type="SAM" id="SignalP"/>
    </source>
</evidence>
<protein>
    <recommendedName>
        <fullName evidence="2">BIG2 domain-containing protein</fullName>
    </recommendedName>
</protein>
<organism evidence="3 4">
    <name type="scientific">Pseudomonas alkylphenolica</name>
    <dbReference type="NCBI Taxonomy" id="237609"/>
    <lineage>
        <taxon>Bacteria</taxon>
        <taxon>Pseudomonadati</taxon>
        <taxon>Pseudomonadota</taxon>
        <taxon>Gammaproteobacteria</taxon>
        <taxon>Pseudomonadales</taxon>
        <taxon>Pseudomonadaceae</taxon>
        <taxon>Pseudomonas</taxon>
    </lineage>
</organism>
<evidence type="ECO:0000313" key="3">
    <source>
        <dbReference type="EMBL" id="QGW78632.1"/>
    </source>
</evidence>
<keyword evidence="1" id="KW-0732">Signal</keyword>
<dbReference type="RefSeq" id="WP_157193468.1">
    <property type="nucleotide sequence ID" value="NZ_CP046621.1"/>
</dbReference>
<accession>A0A6I6GVQ0</accession>
<evidence type="ECO:0000313" key="4">
    <source>
        <dbReference type="Proteomes" id="UP000426235"/>
    </source>
</evidence>
<dbReference type="EMBL" id="CP046621">
    <property type="protein sequence ID" value="QGW78632.1"/>
    <property type="molecule type" value="Genomic_DNA"/>
</dbReference>
<dbReference type="AlphaFoldDB" id="A0A6I6GVQ0"/>
<gene>
    <name evidence="3" type="ORF">GPJ81_18725</name>
</gene>
<dbReference type="Proteomes" id="UP000426235">
    <property type="component" value="Chromosome"/>
</dbReference>
<sequence>MRKYLLLMLSVFLASCTTTPEPPPPTAPPASRSVLTIIDGPATAAALNTRYQDTRQNCGSASTPAFLCSGVIVRVTTYSPDYDSWDPSDTAIAKKGLSFSYLRKDSKFSRMPWGGENGFLLYPIFSAPPDKMDPDVLCNYPIDGHTDDRDEKCGSFAINPTSRPCELQGITTAAQWLSLYQQQAGSNRHLCAFNVRDDTNHLAGPAFYASLVAKSQGAPTDQRFTQHNELVLGVWAKGLARTLPIQAFFYTTAAGLASAKKDRANFLQQTQVTLPLIKITLPTSQAQEASFQYIESDNAESGFEFDTSTASLAGRTYILPGYPNVLPTYNSGNALTRQASGGQPPYAYTSANSAIAAVDNNGWVTARGNGSTQITATDSTGQSKSFTVNVSNVVQAHGFGNSTWNQASSTVAASGARLPSMAELAELEVSYGSRWPMGLHHYWSTESCGLNQRRSRYIHNGGHYCYRQTGQYANVVGFK</sequence>
<dbReference type="SUPFAM" id="SSF49373">
    <property type="entry name" value="Invasin/intimin cell-adhesion fragments"/>
    <property type="match status" value="1"/>
</dbReference>
<keyword evidence="4" id="KW-1185">Reference proteome</keyword>
<dbReference type="InterPro" id="IPR008964">
    <property type="entry name" value="Invasin/intimin_cell_adhesion"/>
</dbReference>
<feature type="signal peptide" evidence="1">
    <location>
        <begin position="1"/>
        <end position="20"/>
    </location>
</feature>
<dbReference type="InterPro" id="IPR003343">
    <property type="entry name" value="Big_2"/>
</dbReference>
<reference evidence="3" key="1">
    <citation type="submission" date="2019-12" db="EMBL/GenBank/DDBJ databases">
        <title>Hybrid Genome Assemblies of two High G+C Isolates from Undergraduate Microbiology Courses.</title>
        <authorList>
            <person name="Ne Ville C.J."/>
            <person name="Enright D."/>
            <person name="Hernandez I."/>
            <person name="Dodsworth J."/>
            <person name="Orwin P.M."/>
        </authorList>
    </citation>
    <scope>NUCLEOTIDE SEQUENCE [LARGE SCALE GENOMIC DNA]</scope>
    <source>
        <strain evidence="3">Neo</strain>
    </source>
</reference>
<evidence type="ECO:0000259" key="2">
    <source>
        <dbReference type="Pfam" id="PF02368"/>
    </source>
</evidence>
<feature type="domain" description="BIG2" evidence="2">
    <location>
        <begin position="346"/>
        <end position="385"/>
    </location>
</feature>
<name>A0A6I6GVQ0_9PSED</name>